<feature type="region of interest" description="Disordered" evidence="3">
    <location>
        <begin position="202"/>
        <end position="239"/>
    </location>
</feature>
<evidence type="ECO:0000259" key="4">
    <source>
        <dbReference type="Pfam" id="PF10187"/>
    </source>
</evidence>
<feature type="compositionally biased region" description="Basic and acidic residues" evidence="3">
    <location>
        <begin position="54"/>
        <end position="88"/>
    </location>
</feature>
<proteinExistence type="predicted"/>
<name>A0AAW0UZF9_SCYPA</name>
<dbReference type="InterPro" id="IPR019331">
    <property type="entry name" value="FAM192A/Fyv6_N"/>
</dbReference>
<feature type="region of interest" description="Disordered" evidence="3">
    <location>
        <begin position="1"/>
        <end position="88"/>
    </location>
</feature>
<comment type="caution">
    <text evidence="5">The sequence shown here is derived from an EMBL/GenBank/DDBJ whole genome shotgun (WGS) entry which is preliminary data.</text>
</comment>
<reference evidence="5 6" key="1">
    <citation type="submission" date="2023-03" db="EMBL/GenBank/DDBJ databases">
        <title>High-quality genome of Scylla paramamosain provides insights in environmental adaptation.</title>
        <authorList>
            <person name="Zhang L."/>
        </authorList>
    </citation>
    <scope>NUCLEOTIDE SEQUENCE [LARGE SCALE GENOMIC DNA]</scope>
    <source>
        <strain evidence="5">LZ_2023a</strain>
        <tissue evidence="5">Muscle</tissue>
    </source>
</reference>
<dbReference type="Proteomes" id="UP001487740">
    <property type="component" value="Unassembled WGS sequence"/>
</dbReference>
<protein>
    <recommendedName>
        <fullName evidence="4">FAM192A/Fyv6 N-terminal domain-containing protein</fullName>
    </recommendedName>
</protein>
<accession>A0AAW0UZF9</accession>
<dbReference type="InterPro" id="IPR039845">
    <property type="entry name" value="FAM192A"/>
</dbReference>
<dbReference type="Pfam" id="PF10187">
    <property type="entry name" value="FAM192A_Fyv6_N"/>
    <property type="match status" value="1"/>
</dbReference>
<keyword evidence="6" id="KW-1185">Reference proteome</keyword>
<organism evidence="5 6">
    <name type="scientific">Scylla paramamosain</name>
    <name type="common">Mud crab</name>
    <dbReference type="NCBI Taxonomy" id="85552"/>
    <lineage>
        <taxon>Eukaryota</taxon>
        <taxon>Metazoa</taxon>
        <taxon>Ecdysozoa</taxon>
        <taxon>Arthropoda</taxon>
        <taxon>Crustacea</taxon>
        <taxon>Multicrustacea</taxon>
        <taxon>Malacostraca</taxon>
        <taxon>Eumalacostraca</taxon>
        <taxon>Eucarida</taxon>
        <taxon>Decapoda</taxon>
        <taxon>Pleocyemata</taxon>
        <taxon>Brachyura</taxon>
        <taxon>Eubrachyura</taxon>
        <taxon>Portunoidea</taxon>
        <taxon>Portunidae</taxon>
        <taxon>Portuninae</taxon>
        <taxon>Scylla</taxon>
    </lineage>
</organism>
<feature type="domain" description="FAM192A/Fyv6 N-terminal" evidence="4">
    <location>
        <begin position="22"/>
        <end position="97"/>
    </location>
</feature>
<feature type="region of interest" description="Disordered" evidence="3">
    <location>
        <begin position="102"/>
        <end position="183"/>
    </location>
</feature>
<dbReference type="AlphaFoldDB" id="A0AAW0UZF9"/>
<sequence>MSGGVCVKHADGTKQVKMSSGFITEKEVAERRRARQEEWEKNRNEDDPLEPPEEPPHDPRSLYERLQEQRQKKEEEYDEAHKKKVSEMQKNIVEEEIRAEMKAAEARRTAVPSKRQPSHLSLLAGAIKRKTSEEDRSANTSTAGQPKRQKTDSPNESPAESSSITEGPAPGSQNLPTSCNTPLSCPNTKSNLQCIAVLPGLGVYTDSSDSDNNVDSDSDEDEDVQGQVPQQPRDITGRIVKPMAQCSGQQGC</sequence>
<evidence type="ECO:0000256" key="1">
    <source>
        <dbReference type="ARBA" id="ARBA00004123"/>
    </source>
</evidence>
<evidence type="ECO:0000256" key="2">
    <source>
        <dbReference type="ARBA" id="ARBA00023242"/>
    </source>
</evidence>
<evidence type="ECO:0000313" key="5">
    <source>
        <dbReference type="EMBL" id="KAK8405469.1"/>
    </source>
</evidence>
<feature type="compositionally biased region" description="Basic and acidic residues" evidence="3">
    <location>
        <begin position="24"/>
        <end position="46"/>
    </location>
</feature>
<feature type="compositionally biased region" description="Acidic residues" evidence="3">
    <location>
        <begin position="208"/>
        <end position="224"/>
    </location>
</feature>
<dbReference type="EMBL" id="JARAKH010000003">
    <property type="protein sequence ID" value="KAK8405469.1"/>
    <property type="molecule type" value="Genomic_DNA"/>
</dbReference>
<dbReference type="PANTHER" id="PTHR13495">
    <property type="entry name" value="NEFA-INTERACTING NUCLEAR PROTEIN NIP30"/>
    <property type="match status" value="1"/>
</dbReference>
<evidence type="ECO:0000313" key="6">
    <source>
        <dbReference type="Proteomes" id="UP001487740"/>
    </source>
</evidence>
<evidence type="ECO:0000256" key="3">
    <source>
        <dbReference type="SAM" id="MobiDB-lite"/>
    </source>
</evidence>
<gene>
    <name evidence="5" type="ORF">O3P69_001799</name>
</gene>
<feature type="compositionally biased region" description="Polar residues" evidence="3">
    <location>
        <begin position="152"/>
        <end position="183"/>
    </location>
</feature>
<dbReference type="GO" id="GO:0005634">
    <property type="term" value="C:nucleus"/>
    <property type="evidence" value="ECO:0007669"/>
    <property type="project" value="UniProtKB-SubCell"/>
</dbReference>
<comment type="subcellular location">
    <subcellularLocation>
        <location evidence="1">Nucleus</location>
    </subcellularLocation>
</comment>
<keyword evidence="2" id="KW-0539">Nucleus</keyword>
<dbReference type="PANTHER" id="PTHR13495:SF0">
    <property type="entry name" value="PSME3-INTERACTING PROTEIN"/>
    <property type="match status" value="1"/>
</dbReference>